<proteinExistence type="predicted"/>
<organism evidence="4 5">
    <name type="scientific">Phytophthora cactorum</name>
    <dbReference type="NCBI Taxonomy" id="29920"/>
    <lineage>
        <taxon>Eukaryota</taxon>
        <taxon>Sar</taxon>
        <taxon>Stramenopiles</taxon>
        <taxon>Oomycota</taxon>
        <taxon>Peronosporomycetes</taxon>
        <taxon>Peronosporales</taxon>
        <taxon>Peronosporaceae</taxon>
        <taxon>Phytophthora</taxon>
    </lineage>
</organism>
<comment type="caution">
    <text evidence="4">The sequence shown here is derived from an EMBL/GenBank/DDBJ whole genome shotgun (WGS) entry which is preliminary data.</text>
</comment>
<evidence type="ECO:0000313" key="3">
    <source>
        <dbReference type="EMBL" id="KAG2852982.1"/>
    </source>
</evidence>
<evidence type="ECO:0000256" key="1">
    <source>
        <dbReference type="SAM" id="MobiDB-lite"/>
    </source>
</evidence>
<protein>
    <submittedName>
        <fullName evidence="4">Uncharacterized protein</fullName>
    </submittedName>
</protein>
<feature type="region of interest" description="Disordered" evidence="1">
    <location>
        <begin position="227"/>
        <end position="274"/>
    </location>
</feature>
<sequence>MNILEYATVFRTTIFTTIMLAATEELSTSSALLVAMLAVIAAFAPSISAESFAGTIIYTGKDCSGTPLVVSVIGSVDCEAVECVLFIADSVTYSSETICERADRQAYVASTFAGSSYVLVETYSKMCTYFLGAMAFLATGECQVYDDQGANYFVAKVNEDGSASQGIYNDSSCSGSPFLGYEPDNETVSSHSCYNNYSVIYTSDGSSFSGSGSQITATNTSVLVSTRSTSSNSGSSVADDDSSYQDRVGTVTSRSTSDEGLEPGGNETVSITPVESSGGVNTGAIVGILVAYVILCIAACILCMDRMERFIRRLGLRR</sequence>
<reference evidence="4" key="1">
    <citation type="submission" date="2018-10" db="EMBL/GenBank/DDBJ databases">
        <title>Effector identification in a new, highly contiguous assembly of the strawberry crown rot pathogen Phytophthora cactorum.</title>
        <authorList>
            <person name="Armitage A.D."/>
            <person name="Nellist C.F."/>
            <person name="Bates H."/>
            <person name="Vickerstaff R.J."/>
            <person name="Harrison R.J."/>
        </authorList>
    </citation>
    <scope>NUCLEOTIDE SEQUENCE</scope>
    <source>
        <strain evidence="3">15-7</strain>
        <strain evidence="4">4040</strain>
    </source>
</reference>
<evidence type="ECO:0000256" key="2">
    <source>
        <dbReference type="SAM" id="Phobius"/>
    </source>
</evidence>
<evidence type="ECO:0000313" key="4">
    <source>
        <dbReference type="EMBL" id="KAG2926670.1"/>
    </source>
</evidence>
<keyword evidence="2" id="KW-1133">Transmembrane helix</keyword>
<keyword evidence="2" id="KW-0812">Transmembrane</keyword>
<dbReference type="EMBL" id="RCMG01000506">
    <property type="protein sequence ID" value="KAG2852982.1"/>
    <property type="molecule type" value="Genomic_DNA"/>
</dbReference>
<evidence type="ECO:0000313" key="5">
    <source>
        <dbReference type="Proteomes" id="UP000736787"/>
    </source>
</evidence>
<dbReference type="AlphaFoldDB" id="A0A8T1CTE9"/>
<dbReference type="Proteomes" id="UP000735874">
    <property type="component" value="Unassembled WGS sequence"/>
</dbReference>
<dbReference type="Proteomes" id="UP000736787">
    <property type="component" value="Unassembled WGS sequence"/>
</dbReference>
<name>A0A8T1CTE9_9STRA</name>
<dbReference type="VEuPathDB" id="FungiDB:PC110_g19778"/>
<gene>
    <name evidence="3" type="ORF">PC113_g14551</name>
    <name evidence="4" type="ORF">PC117_g14799</name>
</gene>
<feature type="transmembrane region" description="Helical" evidence="2">
    <location>
        <begin position="283"/>
        <end position="304"/>
    </location>
</feature>
<dbReference type="EMBL" id="RCMK01000474">
    <property type="protein sequence ID" value="KAG2926670.1"/>
    <property type="molecule type" value="Genomic_DNA"/>
</dbReference>
<feature type="compositionally biased region" description="Low complexity" evidence="1">
    <location>
        <begin position="227"/>
        <end position="237"/>
    </location>
</feature>
<accession>A0A8T1CTE9</accession>
<keyword evidence="2" id="KW-0472">Membrane</keyword>